<accession>A0A1Y3AR60</accession>
<comment type="caution">
    <text evidence="1">The sequence shown here is derived from an EMBL/GenBank/DDBJ whole genome shotgun (WGS) entry which is preliminary data.</text>
</comment>
<gene>
    <name evidence="1" type="ORF">BLA29_015242</name>
</gene>
<name>A0A1Y3AR60_EURMA</name>
<protein>
    <submittedName>
        <fullName evidence="1">Uncharacterized protein</fullName>
    </submittedName>
</protein>
<evidence type="ECO:0000313" key="2">
    <source>
        <dbReference type="Proteomes" id="UP000194236"/>
    </source>
</evidence>
<proteinExistence type="predicted"/>
<reference evidence="1 2" key="1">
    <citation type="submission" date="2017-03" db="EMBL/GenBank/DDBJ databases">
        <title>Genome Survey of Euroglyphus maynei.</title>
        <authorList>
            <person name="Arlian L.G."/>
            <person name="Morgan M.S."/>
            <person name="Rider S.D."/>
        </authorList>
    </citation>
    <scope>NUCLEOTIDE SEQUENCE [LARGE SCALE GENOMIC DNA]</scope>
    <source>
        <strain evidence="1">Arlian Lab</strain>
        <tissue evidence="1">Whole body</tissue>
    </source>
</reference>
<dbReference type="AlphaFoldDB" id="A0A1Y3AR60"/>
<organism evidence="1 2">
    <name type="scientific">Euroglyphus maynei</name>
    <name type="common">Mayne's house dust mite</name>
    <dbReference type="NCBI Taxonomy" id="6958"/>
    <lineage>
        <taxon>Eukaryota</taxon>
        <taxon>Metazoa</taxon>
        <taxon>Ecdysozoa</taxon>
        <taxon>Arthropoda</taxon>
        <taxon>Chelicerata</taxon>
        <taxon>Arachnida</taxon>
        <taxon>Acari</taxon>
        <taxon>Acariformes</taxon>
        <taxon>Sarcoptiformes</taxon>
        <taxon>Astigmata</taxon>
        <taxon>Psoroptidia</taxon>
        <taxon>Analgoidea</taxon>
        <taxon>Pyroglyphidae</taxon>
        <taxon>Pyroglyphinae</taxon>
        <taxon>Euroglyphus</taxon>
    </lineage>
</organism>
<evidence type="ECO:0000313" key="1">
    <source>
        <dbReference type="EMBL" id="OTF70929.1"/>
    </source>
</evidence>
<dbReference type="Proteomes" id="UP000194236">
    <property type="component" value="Unassembled WGS sequence"/>
</dbReference>
<dbReference type="EMBL" id="MUJZ01063393">
    <property type="protein sequence ID" value="OTF70929.1"/>
    <property type="molecule type" value="Genomic_DNA"/>
</dbReference>
<sequence length="34" mass="4255">MVAMYWWRPMKMLVMLYGNWPLNVAWKSMKKVHK</sequence>
<keyword evidence="2" id="KW-1185">Reference proteome</keyword>